<dbReference type="NCBIfam" id="TIGR02532">
    <property type="entry name" value="IV_pilin_GFxxxE"/>
    <property type="match status" value="1"/>
</dbReference>
<dbReference type="Pfam" id="PF07963">
    <property type="entry name" value="N_methyl"/>
    <property type="match status" value="1"/>
</dbReference>
<evidence type="ECO:0000256" key="1">
    <source>
        <dbReference type="SAM" id="Phobius"/>
    </source>
</evidence>
<dbReference type="Proteomes" id="UP000076023">
    <property type="component" value="Unassembled WGS sequence"/>
</dbReference>
<evidence type="ECO:0000313" key="2">
    <source>
        <dbReference type="EMBL" id="GAT32190.1"/>
    </source>
</evidence>
<evidence type="ECO:0000313" key="3">
    <source>
        <dbReference type="Proteomes" id="UP000076023"/>
    </source>
</evidence>
<comment type="caution">
    <text evidence="2">The sequence shown here is derived from an EMBL/GenBank/DDBJ whole genome shotgun (WGS) entry which is preliminary data.</text>
</comment>
<proteinExistence type="predicted"/>
<gene>
    <name evidence="2" type="ORF">TSACC_2588</name>
</gene>
<dbReference type="STRING" id="690879.TSACC_2588"/>
<dbReference type="SUPFAM" id="SSF54523">
    <property type="entry name" value="Pili subunits"/>
    <property type="match status" value="1"/>
</dbReference>
<dbReference type="OrthoDB" id="182569at2"/>
<dbReference type="InParanoid" id="A0A146G3G1"/>
<feature type="transmembrane region" description="Helical" evidence="1">
    <location>
        <begin position="12"/>
        <end position="32"/>
    </location>
</feature>
<protein>
    <submittedName>
        <fullName evidence="2">Verru_Chthon cassette protein C</fullName>
    </submittedName>
</protein>
<dbReference type="AlphaFoldDB" id="A0A146G3G1"/>
<dbReference type="EMBL" id="BDCO01000002">
    <property type="protein sequence ID" value="GAT32190.1"/>
    <property type="molecule type" value="Genomic_DNA"/>
</dbReference>
<dbReference type="InterPro" id="IPR045584">
    <property type="entry name" value="Pilin-like"/>
</dbReference>
<keyword evidence="1" id="KW-0472">Membrane</keyword>
<keyword evidence="1" id="KW-1133">Transmembrane helix</keyword>
<organism evidence="2 3">
    <name type="scientific">Terrimicrobium sacchariphilum</name>
    <dbReference type="NCBI Taxonomy" id="690879"/>
    <lineage>
        <taxon>Bacteria</taxon>
        <taxon>Pseudomonadati</taxon>
        <taxon>Verrucomicrobiota</taxon>
        <taxon>Terrimicrobiia</taxon>
        <taxon>Terrimicrobiales</taxon>
        <taxon>Terrimicrobiaceae</taxon>
        <taxon>Terrimicrobium</taxon>
    </lineage>
</organism>
<keyword evidence="1" id="KW-0812">Transmembrane</keyword>
<name>A0A146G3G1_TERSA</name>
<keyword evidence="3" id="KW-1185">Reference proteome</keyword>
<accession>A0A146G3G1</accession>
<dbReference type="RefSeq" id="WP_075078036.1">
    <property type="nucleotide sequence ID" value="NZ_BDCO01000002.1"/>
</dbReference>
<dbReference type="InterPro" id="IPR012902">
    <property type="entry name" value="N_methyl_site"/>
</dbReference>
<sequence>MKRRSRSRVGAFTLVELLVAMAVISVMAVLFLQMISWTSKSWAEGRQLADNLGKSRAAFDIITRDVQAGILRPDLGGFVSVDSSVPKNFCLYVARGGRGDRSISIVRYRIGANATLLRQTLPIDWDGSNSGNMAFGTTTIPSASDLDSKGSSTELVTGVVAFGIYFLNSGPKGDSPVIENSYTNSAQSSSRALGICMIVLDERTEKLLASQGRLDAFLSSSAWNEPGSLSRGLRAHWQAAIDSFLSGPEGANLPQNVRTGIRVFETVVPLPNTAQR</sequence>
<reference evidence="3" key="1">
    <citation type="journal article" date="2017" name="Genome Announc.">
        <title>Draft Genome Sequence of Terrimicrobium sacchariphilum NM-5T, a Facultative Anaerobic Soil Bacterium of the Class Spartobacteria.</title>
        <authorList>
            <person name="Qiu Y.L."/>
            <person name="Tourlousse D.M."/>
            <person name="Matsuura N."/>
            <person name="Ohashi A."/>
            <person name="Sekiguchi Y."/>
        </authorList>
    </citation>
    <scope>NUCLEOTIDE SEQUENCE [LARGE SCALE GENOMIC DNA]</scope>
    <source>
        <strain evidence="3">NM-5</strain>
    </source>
</reference>